<dbReference type="SMART" id="SM00020">
    <property type="entry name" value="Tryp_SPc"/>
    <property type="match status" value="1"/>
</dbReference>
<proteinExistence type="inferred from homology"/>
<dbReference type="InterPro" id="IPR051487">
    <property type="entry name" value="Ser/Thr_Proteases_Immune/Dev"/>
</dbReference>
<protein>
    <recommendedName>
        <fullName evidence="3">Peptidase S1 domain-containing protein</fullName>
    </recommendedName>
</protein>
<name>A0ABQ9JB29_9CUCU</name>
<dbReference type="InterPro" id="IPR001254">
    <property type="entry name" value="Trypsin_dom"/>
</dbReference>
<dbReference type="PROSITE" id="PS50240">
    <property type="entry name" value="TRYPSIN_DOM"/>
    <property type="match status" value="1"/>
</dbReference>
<accession>A0ABQ9JB29</accession>
<dbReference type="Pfam" id="PF00089">
    <property type="entry name" value="Trypsin"/>
    <property type="match status" value="1"/>
</dbReference>
<evidence type="ECO:0000313" key="5">
    <source>
        <dbReference type="Proteomes" id="UP001162164"/>
    </source>
</evidence>
<dbReference type="Gene3D" id="2.40.10.10">
    <property type="entry name" value="Trypsin-like serine proteases"/>
    <property type="match status" value="2"/>
</dbReference>
<keyword evidence="5" id="KW-1185">Reference proteome</keyword>
<evidence type="ECO:0000313" key="4">
    <source>
        <dbReference type="EMBL" id="KAJ8974780.1"/>
    </source>
</evidence>
<dbReference type="SUPFAM" id="SSF50494">
    <property type="entry name" value="Trypsin-like serine proteases"/>
    <property type="match status" value="1"/>
</dbReference>
<evidence type="ECO:0000256" key="2">
    <source>
        <dbReference type="ARBA" id="ARBA00024195"/>
    </source>
</evidence>
<comment type="similarity">
    <text evidence="2">Belongs to the peptidase S1 family. CLIP subfamily.</text>
</comment>
<dbReference type="InterPro" id="IPR009003">
    <property type="entry name" value="Peptidase_S1_PA"/>
</dbReference>
<evidence type="ECO:0000256" key="1">
    <source>
        <dbReference type="ARBA" id="ARBA00023157"/>
    </source>
</evidence>
<feature type="domain" description="Peptidase S1" evidence="3">
    <location>
        <begin position="1"/>
        <end position="135"/>
    </location>
</feature>
<dbReference type="InterPro" id="IPR043504">
    <property type="entry name" value="Peptidase_S1_PA_chymotrypsin"/>
</dbReference>
<keyword evidence="1" id="KW-1015">Disulfide bond</keyword>
<evidence type="ECO:0000259" key="3">
    <source>
        <dbReference type="PROSITE" id="PS50240"/>
    </source>
</evidence>
<reference evidence="4" key="1">
    <citation type="journal article" date="2023" name="Insect Mol. Biol.">
        <title>Genome sequencing provides insights into the evolution of gene families encoding plant cell wall-degrading enzymes in longhorned beetles.</title>
        <authorList>
            <person name="Shin N.R."/>
            <person name="Okamura Y."/>
            <person name="Kirsch R."/>
            <person name="Pauchet Y."/>
        </authorList>
    </citation>
    <scope>NUCLEOTIDE SEQUENCE</scope>
    <source>
        <strain evidence="4">MMC_N1</strain>
    </source>
</reference>
<organism evidence="4 5">
    <name type="scientific">Molorchus minor</name>
    <dbReference type="NCBI Taxonomy" id="1323400"/>
    <lineage>
        <taxon>Eukaryota</taxon>
        <taxon>Metazoa</taxon>
        <taxon>Ecdysozoa</taxon>
        <taxon>Arthropoda</taxon>
        <taxon>Hexapoda</taxon>
        <taxon>Insecta</taxon>
        <taxon>Pterygota</taxon>
        <taxon>Neoptera</taxon>
        <taxon>Endopterygota</taxon>
        <taxon>Coleoptera</taxon>
        <taxon>Polyphaga</taxon>
        <taxon>Cucujiformia</taxon>
        <taxon>Chrysomeloidea</taxon>
        <taxon>Cerambycidae</taxon>
        <taxon>Lamiinae</taxon>
        <taxon>Monochamini</taxon>
        <taxon>Molorchus</taxon>
    </lineage>
</organism>
<dbReference type="Proteomes" id="UP001162164">
    <property type="component" value="Unassembled WGS sequence"/>
</dbReference>
<sequence length="136" mass="15357">MFKKPPYIRPICLPLSSESSTLGEKLYVAGWGKTERANRSPVKLKLEVPIAERSHCVSSFRRASISLKDTQLCAGGVKAKIHVQRWTTDENYKNDTSQWYIEGIVSFGAGCGTEGWPGIYTRVSKYLEWIRNTIKS</sequence>
<gene>
    <name evidence="4" type="ORF">NQ317_002494</name>
</gene>
<dbReference type="PANTHER" id="PTHR24256">
    <property type="entry name" value="TRYPTASE-RELATED"/>
    <property type="match status" value="1"/>
</dbReference>
<dbReference type="EMBL" id="JAPWTJ010000932">
    <property type="protein sequence ID" value="KAJ8974780.1"/>
    <property type="molecule type" value="Genomic_DNA"/>
</dbReference>
<comment type="caution">
    <text evidence="4">The sequence shown here is derived from an EMBL/GenBank/DDBJ whole genome shotgun (WGS) entry which is preliminary data.</text>
</comment>